<gene>
    <name evidence="3" type="primary">LOC113798608</name>
</gene>
<sequence length="112" mass="12440">MSVSVIVNHQNQSIKMAKYLKILSLLNIILLLILCFDVKSNSAQIYRQTSDGFNVDVGDFVNLNYGRRSGSRSGRGRGLDLRALSGLVNFDLDRRGIGRRPNINVDAFGLGR</sequence>
<keyword evidence="1" id="KW-1133">Transmembrane helix</keyword>
<dbReference type="KEGG" id="dpte:113798608"/>
<dbReference type="InParanoid" id="A0A6P6YJA5"/>
<dbReference type="RefSeq" id="XP_027204969.1">
    <property type="nucleotide sequence ID" value="XM_027349168.1"/>
</dbReference>
<protein>
    <submittedName>
        <fullName evidence="3">Uncharacterized protein LOC113798608</fullName>
    </submittedName>
</protein>
<organism evidence="2 3">
    <name type="scientific">Dermatophagoides pteronyssinus</name>
    <name type="common">European house dust mite</name>
    <dbReference type="NCBI Taxonomy" id="6956"/>
    <lineage>
        <taxon>Eukaryota</taxon>
        <taxon>Metazoa</taxon>
        <taxon>Ecdysozoa</taxon>
        <taxon>Arthropoda</taxon>
        <taxon>Chelicerata</taxon>
        <taxon>Arachnida</taxon>
        <taxon>Acari</taxon>
        <taxon>Acariformes</taxon>
        <taxon>Sarcoptiformes</taxon>
        <taxon>Astigmata</taxon>
        <taxon>Psoroptidia</taxon>
        <taxon>Analgoidea</taxon>
        <taxon>Pyroglyphidae</taxon>
        <taxon>Dermatophagoidinae</taxon>
        <taxon>Dermatophagoides</taxon>
    </lineage>
</organism>
<evidence type="ECO:0000256" key="1">
    <source>
        <dbReference type="SAM" id="Phobius"/>
    </source>
</evidence>
<proteinExistence type="predicted"/>
<reference evidence="3" key="1">
    <citation type="submission" date="2025-08" db="UniProtKB">
        <authorList>
            <consortium name="RefSeq"/>
        </authorList>
    </citation>
    <scope>IDENTIFICATION</scope>
    <source>
        <strain evidence="3">Airmid</strain>
    </source>
</reference>
<evidence type="ECO:0000313" key="3">
    <source>
        <dbReference type="RefSeq" id="XP_027204969.1"/>
    </source>
</evidence>
<keyword evidence="1" id="KW-0472">Membrane</keyword>
<dbReference type="AlphaFoldDB" id="A0A6P6YJA5"/>
<evidence type="ECO:0000313" key="2">
    <source>
        <dbReference type="Proteomes" id="UP000515146"/>
    </source>
</evidence>
<feature type="transmembrane region" description="Helical" evidence="1">
    <location>
        <begin position="20"/>
        <end position="38"/>
    </location>
</feature>
<dbReference type="Proteomes" id="UP000515146">
    <property type="component" value="Unplaced"/>
</dbReference>
<keyword evidence="2" id="KW-1185">Reference proteome</keyword>
<name>A0A6P6YJA5_DERPT</name>
<keyword evidence="1" id="KW-0812">Transmembrane</keyword>
<accession>A0A6P6YJA5</accession>
<dbReference type="OrthoDB" id="10423646at2759"/>